<protein>
    <submittedName>
        <fullName evidence="9">Sugar ABC transporter permease</fullName>
    </submittedName>
</protein>
<evidence type="ECO:0000259" key="8">
    <source>
        <dbReference type="PROSITE" id="PS50928"/>
    </source>
</evidence>
<keyword evidence="6 7" id="KW-0472">Membrane</keyword>
<keyword evidence="3" id="KW-1003">Cell membrane</keyword>
<reference evidence="9" key="1">
    <citation type="journal article" date="2020" name="J. ISSAAS">
        <title>Lactobacilli and other gastrointestinal microbiota of Peromyscus leucopus, reservoir host for agents of Lyme disease and other zoonoses in North America.</title>
        <authorList>
            <person name="Milovic A."/>
            <person name="Bassam K."/>
            <person name="Shao H."/>
            <person name="Chatzistamou I."/>
            <person name="Tufts D.M."/>
            <person name="Diuk-Wasser M."/>
            <person name="Barbour A.G."/>
        </authorList>
    </citation>
    <scope>NUCLEOTIDE SEQUENCE</scope>
    <source>
        <strain evidence="9">LL40</strain>
    </source>
</reference>
<evidence type="ECO:0000313" key="9">
    <source>
        <dbReference type="EMBL" id="QGT50942.1"/>
    </source>
</evidence>
<dbReference type="Pfam" id="PF00528">
    <property type="entry name" value="BPD_transp_1"/>
    <property type="match status" value="1"/>
</dbReference>
<dbReference type="Gene3D" id="1.10.3720.10">
    <property type="entry name" value="MetI-like"/>
    <property type="match status" value="1"/>
</dbReference>
<dbReference type="PROSITE" id="PS50928">
    <property type="entry name" value="ABC_TM1"/>
    <property type="match status" value="1"/>
</dbReference>
<dbReference type="GO" id="GO:0005886">
    <property type="term" value="C:plasma membrane"/>
    <property type="evidence" value="ECO:0007669"/>
    <property type="project" value="UniProtKB-SubCell"/>
</dbReference>
<keyword evidence="2 7" id="KW-0813">Transport</keyword>
<feature type="transmembrane region" description="Helical" evidence="7">
    <location>
        <begin position="134"/>
        <end position="155"/>
    </location>
</feature>
<dbReference type="AlphaFoldDB" id="A0A650END8"/>
<sequence>MEKIQQGVMVSAPPKKRGFLREVKNNAPLFIMTLPGFILTILFAYFPMFGIIIAFKKMNFAAGILGSPWVGLSNFEFLFKSPDAWVITRNTILYNLVFIFGGLVINVALAIGLSELRTRWLSKTYQTMILMPHFLSYVIVSYLVFAFCSVENGFLNKTILPALGMEPITWYTNPAPWPFILIIVNFWKTMGYGSVVYLAAIAGIDTQLYEAAKIDGANRWQQIRNITIPSLTPLMVILTIMNVGKIFNSDFGLFYQVPLNSGPLYPVTNVINTYVYNMLTSAGSGSTGMASAASFYQSVVGFLLVITTNCVVKKIDPEKALF</sequence>
<evidence type="ECO:0000256" key="3">
    <source>
        <dbReference type="ARBA" id="ARBA00022475"/>
    </source>
</evidence>
<feature type="transmembrane region" description="Helical" evidence="7">
    <location>
        <begin position="294"/>
        <end position="312"/>
    </location>
</feature>
<feature type="transmembrane region" description="Helical" evidence="7">
    <location>
        <begin position="91"/>
        <end position="113"/>
    </location>
</feature>
<evidence type="ECO:0000256" key="2">
    <source>
        <dbReference type="ARBA" id="ARBA00022448"/>
    </source>
</evidence>
<evidence type="ECO:0000256" key="7">
    <source>
        <dbReference type="RuleBase" id="RU363032"/>
    </source>
</evidence>
<dbReference type="EMBL" id="MN577573">
    <property type="protein sequence ID" value="QGT50942.1"/>
    <property type="molecule type" value="Genomic_DNA"/>
</dbReference>
<proteinExistence type="inferred from homology"/>
<dbReference type="SUPFAM" id="SSF161098">
    <property type="entry name" value="MetI-like"/>
    <property type="match status" value="1"/>
</dbReference>
<feature type="domain" description="ABC transmembrane type-1" evidence="8">
    <location>
        <begin position="88"/>
        <end position="308"/>
    </location>
</feature>
<evidence type="ECO:0000256" key="6">
    <source>
        <dbReference type="ARBA" id="ARBA00023136"/>
    </source>
</evidence>
<comment type="similarity">
    <text evidence="7">Belongs to the binding-protein-dependent transport system permease family.</text>
</comment>
<evidence type="ECO:0000256" key="1">
    <source>
        <dbReference type="ARBA" id="ARBA00004651"/>
    </source>
</evidence>
<organism evidence="9">
    <name type="scientific">uncultured Bacillota bacterium</name>
    <dbReference type="NCBI Taxonomy" id="344338"/>
    <lineage>
        <taxon>Bacteria</taxon>
        <taxon>Bacillati</taxon>
        <taxon>Bacillota</taxon>
        <taxon>environmental samples</taxon>
    </lineage>
</organism>
<dbReference type="PANTHER" id="PTHR43227">
    <property type="entry name" value="BLL4140 PROTEIN"/>
    <property type="match status" value="1"/>
</dbReference>
<evidence type="ECO:0000256" key="4">
    <source>
        <dbReference type="ARBA" id="ARBA00022692"/>
    </source>
</evidence>
<dbReference type="CDD" id="cd06261">
    <property type="entry name" value="TM_PBP2"/>
    <property type="match status" value="1"/>
</dbReference>
<feature type="transmembrane region" description="Helical" evidence="7">
    <location>
        <begin position="175"/>
        <end position="204"/>
    </location>
</feature>
<name>A0A650END8_9FIRM</name>
<dbReference type="InterPro" id="IPR050809">
    <property type="entry name" value="UgpAE/MalFG_permease"/>
</dbReference>
<accession>A0A650END8</accession>
<dbReference type="InterPro" id="IPR035906">
    <property type="entry name" value="MetI-like_sf"/>
</dbReference>
<feature type="transmembrane region" description="Helical" evidence="7">
    <location>
        <begin position="29"/>
        <end position="53"/>
    </location>
</feature>
<dbReference type="InterPro" id="IPR000515">
    <property type="entry name" value="MetI-like"/>
</dbReference>
<dbReference type="PANTHER" id="PTHR43227:SF11">
    <property type="entry name" value="BLL4140 PROTEIN"/>
    <property type="match status" value="1"/>
</dbReference>
<evidence type="ECO:0000256" key="5">
    <source>
        <dbReference type="ARBA" id="ARBA00022989"/>
    </source>
</evidence>
<keyword evidence="5 7" id="KW-1133">Transmembrane helix</keyword>
<keyword evidence="4 7" id="KW-0812">Transmembrane</keyword>
<feature type="transmembrane region" description="Helical" evidence="7">
    <location>
        <begin position="225"/>
        <end position="247"/>
    </location>
</feature>
<comment type="subcellular location">
    <subcellularLocation>
        <location evidence="1 7">Cell membrane</location>
        <topology evidence="1 7">Multi-pass membrane protein</topology>
    </subcellularLocation>
</comment>
<gene>
    <name evidence="9" type="ORF">Firmicute1046_0180</name>
</gene>
<dbReference type="GO" id="GO:0055085">
    <property type="term" value="P:transmembrane transport"/>
    <property type="evidence" value="ECO:0007669"/>
    <property type="project" value="InterPro"/>
</dbReference>